<accession>A0A2P6NYE7</accession>
<dbReference type="SUPFAM" id="SSF51735">
    <property type="entry name" value="NAD(P)-binding Rossmann-fold domains"/>
    <property type="match status" value="1"/>
</dbReference>
<sequence length="555" mass="62602">MNKEFTNVPSSQASKWYRFYGGEVEISSKTDREFVEYYDRSFRDTAFLLFLLSLDTISPDYYRNLIDSTTCNEDPLVITAERASYCAHRVGTTYSYFASLWMCTTHLLGEENNARTQLSHAPTRLELVISSLLGKRLANLAKEPMSNIVQDCALNSWAYILHKLMRGPKADRNFRIADIIHIGDEGSRFRSTHRHKQPDSYNYLSWISNLETSLEADLSGQTIIVTGSNTGLGSEAVKHLASMNPERIIIACRDTAKGEKVKEEIVNKYEVRVEVWKLDLSSFASVIDFAKRYETTGWTLHVLVSNAGVALAEWTFTDDGFETTLQVNHIANLLLILKLLPSLKKAKTDNFEPRVVVVASDVHGWTKFPEHTHPDPIAALNDPKRTVTIGDRYNVSKLLNVYMTRYLGPILKKEGVSIHCLTPGFCYSELIRNTKGVQGIFFAIFRFIMARSTEEGSRTLVHAAVHEDLLMKNGPSGRYWLDCKELSPAPLAIDKKIQEKVMRETLDIIKKIEMLSSVENDIGMPDTSDFTMMQRRLALVLPSRPDAAAAAPAQA</sequence>
<proteinExistence type="predicted"/>
<dbReference type="Pfam" id="PF00106">
    <property type="entry name" value="adh_short"/>
    <property type="match status" value="1"/>
</dbReference>
<evidence type="ECO:0000313" key="2">
    <source>
        <dbReference type="EMBL" id="PRP88984.1"/>
    </source>
</evidence>
<dbReference type="EMBL" id="MDYQ01000006">
    <property type="protein sequence ID" value="PRP88984.1"/>
    <property type="molecule type" value="Genomic_DNA"/>
</dbReference>
<dbReference type="AlphaFoldDB" id="A0A2P6NYE7"/>
<dbReference type="PANTHER" id="PTHR43157">
    <property type="entry name" value="PHOSPHATIDYLINOSITOL-GLYCAN BIOSYNTHESIS CLASS F PROTEIN-RELATED"/>
    <property type="match status" value="1"/>
</dbReference>
<organism evidence="2 3">
    <name type="scientific">Planoprotostelium fungivorum</name>
    <dbReference type="NCBI Taxonomy" id="1890364"/>
    <lineage>
        <taxon>Eukaryota</taxon>
        <taxon>Amoebozoa</taxon>
        <taxon>Evosea</taxon>
        <taxon>Variosea</taxon>
        <taxon>Cavosteliida</taxon>
        <taxon>Cavosteliaceae</taxon>
        <taxon>Planoprotostelium</taxon>
    </lineage>
</organism>
<dbReference type="PANTHER" id="PTHR43157:SF31">
    <property type="entry name" value="PHOSPHATIDYLINOSITOL-GLYCAN BIOSYNTHESIS CLASS F PROTEIN"/>
    <property type="match status" value="1"/>
</dbReference>
<keyword evidence="3" id="KW-1185">Reference proteome</keyword>
<dbReference type="InterPro" id="IPR036291">
    <property type="entry name" value="NAD(P)-bd_dom_sf"/>
</dbReference>
<dbReference type="PRINTS" id="PR00081">
    <property type="entry name" value="GDHRDH"/>
</dbReference>
<reference evidence="2 3" key="1">
    <citation type="journal article" date="2018" name="Genome Biol. Evol.">
        <title>Multiple Roots of Fruiting Body Formation in Amoebozoa.</title>
        <authorList>
            <person name="Hillmann F."/>
            <person name="Forbes G."/>
            <person name="Novohradska S."/>
            <person name="Ferling I."/>
            <person name="Riege K."/>
            <person name="Groth M."/>
            <person name="Westermann M."/>
            <person name="Marz M."/>
            <person name="Spaller T."/>
            <person name="Winckler T."/>
            <person name="Schaap P."/>
            <person name="Glockner G."/>
        </authorList>
    </citation>
    <scope>NUCLEOTIDE SEQUENCE [LARGE SCALE GENOMIC DNA]</scope>
    <source>
        <strain evidence="2 3">Jena</strain>
    </source>
</reference>
<dbReference type="STRING" id="1890364.A0A2P6NYE7"/>
<comment type="caution">
    <text evidence="2">The sequence shown here is derived from an EMBL/GenBank/DDBJ whole genome shotgun (WGS) entry which is preliminary data.</text>
</comment>
<dbReference type="OrthoDB" id="25491at2759"/>
<dbReference type="GO" id="GO:0016491">
    <property type="term" value="F:oxidoreductase activity"/>
    <property type="evidence" value="ECO:0007669"/>
    <property type="project" value="UniProtKB-KW"/>
</dbReference>
<dbReference type="Gene3D" id="3.40.50.720">
    <property type="entry name" value="NAD(P)-binding Rossmann-like Domain"/>
    <property type="match status" value="1"/>
</dbReference>
<dbReference type="InterPro" id="IPR002347">
    <property type="entry name" value="SDR_fam"/>
</dbReference>
<name>A0A2P6NYE7_9EUKA</name>
<dbReference type="InParanoid" id="A0A2P6NYE7"/>
<dbReference type="Proteomes" id="UP000241769">
    <property type="component" value="Unassembled WGS sequence"/>
</dbReference>
<protein>
    <submittedName>
        <fullName evidence="2">Short-chain dehydrogenase</fullName>
    </submittedName>
</protein>
<evidence type="ECO:0000256" key="1">
    <source>
        <dbReference type="ARBA" id="ARBA00023002"/>
    </source>
</evidence>
<keyword evidence="1" id="KW-0560">Oxidoreductase</keyword>
<evidence type="ECO:0000313" key="3">
    <source>
        <dbReference type="Proteomes" id="UP000241769"/>
    </source>
</evidence>
<gene>
    <name evidence="2" type="ORF">PROFUN_02262</name>
</gene>